<dbReference type="SUPFAM" id="SSF53098">
    <property type="entry name" value="Ribonuclease H-like"/>
    <property type="match status" value="1"/>
</dbReference>
<feature type="domain" description="Predicted 3'-5' exonuclease PolB-like" evidence="1">
    <location>
        <begin position="100"/>
        <end position="233"/>
    </location>
</feature>
<accession>A0A917DKE8</accession>
<dbReference type="Gene3D" id="3.30.420.10">
    <property type="entry name" value="Ribonuclease H-like superfamily/Ribonuclease H"/>
    <property type="match status" value="1"/>
</dbReference>
<dbReference type="GO" id="GO:0003676">
    <property type="term" value="F:nucleic acid binding"/>
    <property type="evidence" value="ECO:0007669"/>
    <property type="project" value="InterPro"/>
</dbReference>
<evidence type="ECO:0000313" key="3">
    <source>
        <dbReference type="Proteomes" id="UP000613160"/>
    </source>
</evidence>
<proteinExistence type="predicted"/>
<dbReference type="Proteomes" id="UP000613160">
    <property type="component" value="Unassembled WGS sequence"/>
</dbReference>
<dbReference type="Pfam" id="PF10108">
    <property type="entry name" value="DNA_pol_B_exo2"/>
    <property type="match status" value="1"/>
</dbReference>
<dbReference type="InterPro" id="IPR036397">
    <property type="entry name" value="RNaseH_sf"/>
</dbReference>
<sequence length="264" mass="28760">MIKGHIFIDIETIESDRESILAYIASIISPPGTYKKADSIAKWDVEERPGATAKAIADTAFDGGCGRLAAVSLAIGDGPVLSATSVKQATDDAPAAYDVATEKKIILRLFAACERVYAELGRPPTIVGHNVLGFDIRWIWKRALVLGIRPPSWWPVDAKPWQPERVFDTMTYWEGVGGRISQDRLCLALDLPLKGEFDGSMVGAAWKAGEFEKIRSYNARDVETVRSIWKKLTLYAEPEQSAADDLPPLLIPAAAEAFISGASA</sequence>
<gene>
    <name evidence="2" type="ORF">GCM10011335_53150</name>
</gene>
<keyword evidence="3" id="KW-1185">Reference proteome</keyword>
<organism evidence="2 3">
    <name type="scientific">Aureimonas glaciei</name>
    <dbReference type="NCBI Taxonomy" id="1776957"/>
    <lineage>
        <taxon>Bacteria</taxon>
        <taxon>Pseudomonadati</taxon>
        <taxon>Pseudomonadota</taxon>
        <taxon>Alphaproteobacteria</taxon>
        <taxon>Hyphomicrobiales</taxon>
        <taxon>Aurantimonadaceae</taxon>
        <taxon>Aureimonas</taxon>
    </lineage>
</organism>
<comment type="caution">
    <text evidence="2">The sequence shown here is derived from an EMBL/GenBank/DDBJ whole genome shotgun (WGS) entry which is preliminary data.</text>
</comment>
<dbReference type="EMBL" id="BMJJ01000024">
    <property type="protein sequence ID" value="GGD43894.1"/>
    <property type="molecule type" value="Genomic_DNA"/>
</dbReference>
<reference evidence="2" key="1">
    <citation type="journal article" date="2014" name="Int. J. Syst. Evol. Microbiol.">
        <title>Complete genome sequence of Corynebacterium casei LMG S-19264T (=DSM 44701T), isolated from a smear-ripened cheese.</title>
        <authorList>
            <consortium name="US DOE Joint Genome Institute (JGI-PGF)"/>
            <person name="Walter F."/>
            <person name="Albersmeier A."/>
            <person name="Kalinowski J."/>
            <person name="Ruckert C."/>
        </authorList>
    </citation>
    <scope>NUCLEOTIDE SEQUENCE</scope>
    <source>
        <strain evidence="2">CGMCC 1.15493</strain>
    </source>
</reference>
<protein>
    <recommendedName>
        <fullName evidence="1">Predicted 3'-5' exonuclease PolB-like domain-containing protein</fullName>
    </recommendedName>
</protein>
<evidence type="ECO:0000259" key="1">
    <source>
        <dbReference type="Pfam" id="PF10108"/>
    </source>
</evidence>
<reference evidence="2" key="2">
    <citation type="submission" date="2020-09" db="EMBL/GenBank/DDBJ databases">
        <authorList>
            <person name="Sun Q."/>
            <person name="Zhou Y."/>
        </authorList>
    </citation>
    <scope>NUCLEOTIDE SEQUENCE</scope>
    <source>
        <strain evidence="2">CGMCC 1.15493</strain>
    </source>
</reference>
<dbReference type="RefSeq" id="WP_188855467.1">
    <property type="nucleotide sequence ID" value="NZ_BMJJ01000024.1"/>
</dbReference>
<dbReference type="AlphaFoldDB" id="A0A917DKE8"/>
<dbReference type="InterPro" id="IPR012337">
    <property type="entry name" value="RNaseH-like_sf"/>
</dbReference>
<name>A0A917DKE8_9HYPH</name>
<dbReference type="InterPro" id="IPR019288">
    <property type="entry name" value="3'-5'_exonuclease_PolB-like"/>
</dbReference>
<evidence type="ECO:0000313" key="2">
    <source>
        <dbReference type="EMBL" id="GGD43894.1"/>
    </source>
</evidence>